<protein>
    <submittedName>
        <fullName evidence="2">Putative ATpase</fullName>
    </submittedName>
</protein>
<dbReference type="EMBL" id="CP009687">
    <property type="protein sequence ID" value="AKL94720.1"/>
    <property type="molecule type" value="Genomic_DNA"/>
</dbReference>
<dbReference type="Pfam" id="PF01935">
    <property type="entry name" value="DUF87"/>
    <property type="match status" value="1"/>
</dbReference>
<dbReference type="STRING" id="84022.CACET_c12550"/>
<gene>
    <name evidence="2" type="ORF">CACET_c12550</name>
</gene>
<keyword evidence="3" id="KW-1185">Reference proteome</keyword>
<dbReference type="SUPFAM" id="SSF52540">
    <property type="entry name" value="P-loop containing nucleoside triphosphate hydrolases"/>
    <property type="match status" value="1"/>
</dbReference>
<organism evidence="2 3">
    <name type="scientific">Clostridium aceticum</name>
    <dbReference type="NCBI Taxonomy" id="84022"/>
    <lineage>
        <taxon>Bacteria</taxon>
        <taxon>Bacillati</taxon>
        <taxon>Bacillota</taxon>
        <taxon>Clostridia</taxon>
        <taxon>Eubacteriales</taxon>
        <taxon>Clostridiaceae</taxon>
        <taxon>Clostridium</taxon>
    </lineage>
</organism>
<evidence type="ECO:0000313" key="3">
    <source>
        <dbReference type="Proteomes" id="UP000035704"/>
    </source>
</evidence>
<evidence type="ECO:0000259" key="1">
    <source>
        <dbReference type="Pfam" id="PF01935"/>
    </source>
</evidence>
<dbReference type="Gene3D" id="3.40.50.300">
    <property type="entry name" value="P-loop containing nucleotide triphosphate hydrolases"/>
    <property type="match status" value="2"/>
</dbReference>
<reference evidence="2 3" key="1">
    <citation type="submission" date="2014-10" db="EMBL/GenBank/DDBJ databases">
        <title>Genome sequence of Clostridium aceticum DSM 1496.</title>
        <authorList>
            <person name="Poehlein A."/>
            <person name="Schiel-Bengelsdorf B."/>
            <person name="Gottschalk G."/>
            <person name="Duerre P."/>
            <person name="Daniel R."/>
        </authorList>
    </citation>
    <scope>NUCLEOTIDE SEQUENCE [LARGE SCALE GENOMIC DNA]</scope>
    <source>
        <strain evidence="2 3">DSM 1496</strain>
    </source>
</reference>
<dbReference type="OrthoDB" id="9806951at2"/>
<dbReference type="KEGG" id="cace:CACET_c12550"/>
<feature type="domain" description="Helicase HerA central" evidence="1">
    <location>
        <begin position="135"/>
        <end position="292"/>
    </location>
</feature>
<name>A0A0G3WA23_9CLOT</name>
<dbReference type="InterPro" id="IPR008571">
    <property type="entry name" value="HerA-like"/>
</dbReference>
<accession>A0A0G3WA23</accession>
<sequence length="599" mass="68846">MNDILLIGEVIDVIGISTKVKVYEEKNTARLLYNGKVIKNIAVGNYVKILKGYTEIIAVIEGEYIKEIKNVDSYSKHTDTYSRILDVKILGHFSQNKAFVKGVYETPMISNYVYVLQEDEVQKIFCFTKDMEPVIRIGNISGYDNYKLALSLQKLFASHIGIFGNTGSGKSNTLAKVYTELFKSGLNYEKSKFLLIDFNDEYTSEAVLVIQKKVYRLDTRSNTGDKYPLPRSVIEDSVFWSIILDATDKTQRPFLERVLKSYKFYKIRSFSFTDVIRVIHENPSKFNKVKTETTNVLQKIYGGNAYDYERIFDDIEHHSVGACLYNREGGQYFNTIELLEDYIKAKIEDLGCVDIFDPIECQSLDPLVLFDIVLNYKHVYELLKGYSNDEHISPMIKRSEKRINEISRVLEFKDEIQDEMAIQVVSISNCNIHMKKIIPLLICKEAYDNQKEAPKGSKSLHLIIDEAHNILSENSNRESASWKDYRLEVFEEIIKEGRKFGCFITIASQRPSDISATLVSQLHNYFIHRLVNEEDLFTIRKSVSFLDKSKQEMIPILSQGQCICSGLALDFPVNVQVDELADANKPDSKDINVIDLWKP</sequence>
<dbReference type="PANTHER" id="PTHR42957">
    <property type="entry name" value="HELICASE MJ1565-RELATED"/>
    <property type="match status" value="1"/>
</dbReference>
<proteinExistence type="predicted"/>
<dbReference type="InterPro" id="IPR002789">
    <property type="entry name" value="HerA_central"/>
</dbReference>
<dbReference type="RefSeq" id="WP_044823523.1">
    <property type="nucleotide sequence ID" value="NZ_CP009687.1"/>
</dbReference>
<dbReference type="PANTHER" id="PTHR42957:SF2">
    <property type="entry name" value="HELICASE HERA CENTRAL DOMAIN-CONTAINING PROTEIN"/>
    <property type="match status" value="1"/>
</dbReference>
<dbReference type="AlphaFoldDB" id="A0A0G3WA23"/>
<dbReference type="Proteomes" id="UP000035704">
    <property type="component" value="Chromosome"/>
</dbReference>
<dbReference type="InterPro" id="IPR027417">
    <property type="entry name" value="P-loop_NTPase"/>
</dbReference>
<evidence type="ECO:0000313" key="2">
    <source>
        <dbReference type="EMBL" id="AKL94720.1"/>
    </source>
</evidence>
<dbReference type="PATRIC" id="fig|84022.6.peg.1241"/>